<reference evidence="4" key="1">
    <citation type="submission" date="2019-12" db="UniProtKB">
        <authorList>
            <consortium name="WormBaseParasite"/>
        </authorList>
    </citation>
    <scope>IDENTIFICATION</scope>
</reference>
<evidence type="ECO:0000313" key="4">
    <source>
        <dbReference type="WBParaSite" id="TMUE_3000012914.1"/>
    </source>
</evidence>
<dbReference type="Gene3D" id="2.60.40.150">
    <property type="entry name" value="C2 domain"/>
    <property type="match status" value="2"/>
</dbReference>
<sequence>MDFSGTSDPYVKVYLMPDKKKRFQTQVHRKTLNPVFNETFIFKVPYSELPSKTLTFSVYDFDRFGKNDQIGQLQVPLNSVDLGEVVRLTRCIQPPPENRLGEVCLALRYVPNKNKLNVVVMEAKNLKKMDVIGLSGEHAWT</sequence>
<dbReference type="GO" id="GO:0005886">
    <property type="term" value="C:plasma membrane"/>
    <property type="evidence" value="ECO:0007669"/>
    <property type="project" value="TreeGrafter"/>
</dbReference>
<evidence type="ECO:0000259" key="2">
    <source>
        <dbReference type="PROSITE" id="PS50004"/>
    </source>
</evidence>
<dbReference type="PANTHER" id="PTHR10024">
    <property type="entry name" value="SYNAPTOTAGMIN"/>
    <property type="match status" value="1"/>
</dbReference>
<dbReference type="GO" id="GO:0030424">
    <property type="term" value="C:axon"/>
    <property type="evidence" value="ECO:0007669"/>
    <property type="project" value="TreeGrafter"/>
</dbReference>
<dbReference type="GO" id="GO:0031045">
    <property type="term" value="C:dense core granule"/>
    <property type="evidence" value="ECO:0007669"/>
    <property type="project" value="TreeGrafter"/>
</dbReference>
<dbReference type="GO" id="GO:0048791">
    <property type="term" value="P:calcium ion-regulated exocytosis of neurotransmitter"/>
    <property type="evidence" value="ECO:0007669"/>
    <property type="project" value="TreeGrafter"/>
</dbReference>
<dbReference type="Pfam" id="PF00168">
    <property type="entry name" value="C2"/>
    <property type="match status" value="1"/>
</dbReference>
<dbReference type="GO" id="GO:0000149">
    <property type="term" value="F:SNARE binding"/>
    <property type="evidence" value="ECO:0007669"/>
    <property type="project" value="TreeGrafter"/>
</dbReference>
<evidence type="ECO:0000313" key="3">
    <source>
        <dbReference type="Proteomes" id="UP000046395"/>
    </source>
</evidence>
<dbReference type="WBParaSite" id="TMUE_3000012914.1">
    <property type="protein sequence ID" value="TMUE_3000012914.1"/>
    <property type="gene ID" value="WBGene00302872"/>
</dbReference>
<dbReference type="SMART" id="SM00239">
    <property type="entry name" value="C2"/>
    <property type="match status" value="1"/>
</dbReference>
<dbReference type="InterPro" id="IPR035892">
    <property type="entry name" value="C2_domain_sf"/>
</dbReference>
<dbReference type="GO" id="GO:0048488">
    <property type="term" value="P:synaptic vesicle endocytosis"/>
    <property type="evidence" value="ECO:0007669"/>
    <property type="project" value="TreeGrafter"/>
</dbReference>
<dbReference type="GO" id="GO:0030672">
    <property type="term" value="C:synaptic vesicle membrane"/>
    <property type="evidence" value="ECO:0007669"/>
    <property type="project" value="TreeGrafter"/>
</dbReference>
<name>A0A5S6R0S4_TRIMR</name>
<proteinExistence type="predicted"/>
<dbReference type="InterPro" id="IPR001565">
    <property type="entry name" value="Synaptotagmin"/>
</dbReference>
<dbReference type="InterPro" id="IPR000008">
    <property type="entry name" value="C2_dom"/>
</dbReference>
<dbReference type="Proteomes" id="UP000046395">
    <property type="component" value="Unassembled WGS sequence"/>
</dbReference>
<evidence type="ECO:0000256" key="1">
    <source>
        <dbReference type="ARBA" id="ARBA00022737"/>
    </source>
</evidence>
<dbReference type="PANTHER" id="PTHR10024:SF227">
    <property type="entry name" value="SYNAPTOTAGMIN 1"/>
    <property type="match status" value="1"/>
</dbReference>
<keyword evidence="1" id="KW-0677">Repeat</keyword>
<keyword evidence="3" id="KW-1185">Reference proteome</keyword>
<dbReference type="PRINTS" id="PR00399">
    <property type="entry name" value="SYNAPTOTAGMN"/>
</dbReference>
<dbReference type="GO" id="GO:0005544">
    <property type="term" value="F:calcium-dependent phospholipid binding"/>
    <property type="evidence" value="ECO:0007669"/>
    <property type="project" value="TreeGrafter"/>
</dbReference>
<dbReference type="GO" id="GO:0001786">
    <property type="term" value="F:phosphatidylserine binding"/>
    <property type="evidence" value="ECO:0007669"/>
    <property type="project" value="TreeGrafter"/>
</dbReference>
<organism evidence="3 4">
    <name type="scientific">Trichuris muris</name>
    <name type="common">Mouse whipworm</name>
    <dbReference type="NCBI Taxonomy" id="70415"/>
    <lineage>
        <taxon>Eukaryota</taxon>
        <taxon>Metazoa</taxon>
        <taxon>Ecdysozoa</taxon>
        <taxon>Nematoda</taxon>
        <taxon>Enoplea</taxon>
        <taxon>Dorylaimia</taxon>
        <taxon>Trichinellida</taxon>
        <taxon>Trichuridae</taxon>
        <taxon>Trichuris</taxon>
    </lineage>
</organism>
<dbReference type="STRING" id="70415.A0A5S6R0S4"/>
<protein>
    <submittedName>
        <fullName evidence="4">C2 domain-containing protein</fullName>
    </submittedName>
</protein>
<dbReference type="GO" id="GO:0005509">
    <property type="term" value="F:calcium ion binding"/>
    <property type="evidence" value="ECO:0007669"/>
    <property type="project" value="TreeGrafter"/>
</dbReference>
<dbReference type="PROSITE" id="PS50004">
    <property type="entry name" value="C2"/>
    <property type="match status" value="1"/>
</dbReference>
<feature type="domain" description="C2" evidence="2">
    <location>
        <begin position="1"/>
        <end position="90"/>
    </location>
</feature>
<dbReference type="GO" id="GO:0030276">
    <property type="term" value="F:clathrin binding"/>
    <property type="evidence" value="ECO:0007669"/>
    <property type="project" value="TreeGrafter"/>
</dbReference>
<dbReference type="PRINTS" id="PR00360">
    <property type="entry name" value="C2DOMAIN"/>
</dbReference>
<dbReference type="SUPFAM" id="SSF49562">
    <property type="entry name" value="C2 domain (Calcium/lipid-binding domain, CaLB)"/>
    <property type="match status" value="2"/>
</dbReference>
<accession>A0A5S6R0S4</accession>
<dbReference type="AlphaFoldDB" id="A0A5S6R0S4"/>